<gene>
    <name evidence="3" type="ORF">H8E29_06815</name>
</gene>
<dbReference type="GO" id="GO:0016020">
    <property type="term" value="C:membrane"/>
    <property type="evidence" value="ECO:0007669"/>
    <property type="project" value="InterPro"/>
</dbReference>
<organism evidence="3 4">
    <name type="scientific">Candidatus Desulfolinea nitratireducens</name>
    <dbReference type="NCBI Taxonomy" id="2841698"/>
    <lineage>
        <taxon>Bacteria</taxon>
        <taxon>Bacillati</taxon>
        <taxon>Chloroflexota</taxon>
        <taxon>Anaerolineae</taxon>
        <taxon>Anaerolineales</taxon>
        <taxon>Anaerolineales incertae sedis</taxon>
        <taxon>Candidatus Desulfolinea</taxon>
    </lineage>
</organism>
<evidence type="ECO:0000313" key="3">
    <source>
        <dbReference type="EMBL" id="MBC8334956.1"/>
    </source>
</evidence>
<accession>A0A8J6NH76</accession>
<dbReference type="AlphaFoldDB" id="A0A8J6NH76"/>
<comment type="caution">
    <text evidence="3">The sequence shown here is derived from an EMBL/GenBank/DDBJ whole genome shotgun (WGS) entry which is preliminary data.</text>
</comment>
<protein>
    <submittedName>
        <fullName evidence="3">CopD family protein</fullName>
    </submittedName>
</protein>
<evidence type="ECO:0000256" key="1">
    <source>
        <dbReference type="SAM" id="Phobius"/>
    </source>
</evidence>
<dbReference type="Proteomes" id="UP000614469">
    <property type="component" value="Unassembled WGS sequence"/>
</dbReference>
<feature type="transmembrane region" description="Helical" evidence="1">
    <location>
        <begin position="144"/>
        <end position="163"/>
    </location>
</feature>
<name>A0A8J6NH76_9CHLR</name>
<feature type="transmembrane region" description="Helical" evidence="1">
    <location>
        <begin position="55"/>
        <end position="74"/>
    </location>
</feature>
<feature type="transmembrane region" description="Helical" evidence="1">
    <location>
        <begin position="94"/>
        <end position="116"/>
    </location>
</feature>
<evidence type="ECO:0000259" key="2">
    <source>
        <dbReference type="Pfam" id="PF05425"/>
    </source>
</evidence>
<keyword evidence="1" id="KW-0812">Transmembrane</keyword>
<feature type="transmembrane region" description="Helical" evidence="1">
    <location>
        <begin position="12"/>
        <end position="35"/>
    </location>
</feature>
<dbReference type="EMBL" id="JACNJN010000085">
    <property type="protein sequence ID" value="MBC8334956.1"/>
    <property type="molecule type" value="Genomic_DNA"/>
</dbReference>
<sequence>MPVWALALIYWLHMLATVIWLGSLVALSLLVLPAARRSLDTKSQSQLLEAIQHRLDPLGWFSLALLLVTGLFQMSANPNYEGFLAISGQWAISILVKHIFFGLMILVSAAQTWWLLPSLRRAMLRQQKIGDETELIALRKREALLLNLNLILAILIVGMTALARAA</sequence>
<keyword evidence="1" id="KW-1133">Transmembrane helix</keyword>
<dbReference type="Pfam" id="PF05425">
    <property type="entry name" value="CopD"/>
    <property type="match status" value="1"/>
</dbReference>
<reference evidence="3 4" key="1">
    <citation type="submission" date="2020-08" db="EMBL/GenBank/DDBJ databases">
        <title>Bridging the membrane lipid divide: bacteria of the FCB group superphylum have the potential to synthesize archaeal ether lipids.</title>
        <authorList>
            <person name="Villanueva L."/>
            <person name="Von Meijenfeldt F.A.B."/>
            <person name="Westbye A.B."/>
            <person name="Yadav S."/>
            <person name="Hopmans E.C."/>
            <person name="Dutilh B.E."/>
            <person name="Sinninghe Damste J.S."/>
        </authorList>
    </citation>
    <scope>NUCLEOTIDE SEQUENCE [LARGE SCALE GENOMIC DNA]</scope>
    <source>
        <strain evidence="3">NIOZ-UU36</strain>
    </source>
</reference>
<feature type="domain" description="Copper resistance protein D" evidence="2">
    <location>
        <begin position="53"/>
        <end position="162"/>
    </location>
</feature>
<proteinExistence type="predicted"/>
<keyword evidence="1" id="KW-0472">Membrane</keyword>
<evidence type="ECO:0000313" key="4">
    <source>
        <dbReference type="Proteomes" id="UP000614469"/>
    </source>
</evidence>
<dbReference type="InterPro" id="IPR008457">
    <property type="entry name" value="Cu-R_CopD_dom"/>
</dbReference>